<proteinExistence type="predicted"/>
<protein>
    <recommendedName>
        <fullName evidence="1">SOCS box domain-containing protein</fullName>
    </recommendedName>
</protein>
<dbReference type="EMBL" id="CALNXK010000006">
    <property type="protein sequence ID" value="CAH3037932.1"/>
    <property type="molecule type" value="Genomic_DNA"/>
</dbReference>
<keyword evidence="3" id="KW-1185">Reference proteome</keyword>
<sequence>EIQRFVYKQKFVMSSAMDVGVSSHYFFGDSVDFYHDFQGECEDCGRIVPEWSLLQCQYGFCGKFCCTKCGFRCRNCGQYEDRSVSLCLSHALMVYPPCDGCKKQFCDVCSKISVTQCKSCLKHFCTKCQSQENENISKSGTCDQCDIKALHTLQEICRTQIRHTIRGAIGKPGPPYHMLQSRDIDQNVEHLPLPGPVKNYVCYK</sequence>
<dbReference type="PROSITE" id="PS50225">
    <property type="entry name" value="SOCS"/>
    <property type="match status" value="1"/>
</dbReference>
<dbReference type="InterPro" id="IPR001496">
    <property type="entry name" value="SOCS_box"/>
</dbReference>
<reference evidence="2 3" key="1">
    <citation type="submission" date="2022-05" db="EMBL/GenBank/DDBJ databases">
        <authorList>
            <consortium name="Genoscope - CEA"/>
            <person name="William W."/>
        </authorList>
    </citation>
    <scope>NUCLEOTIDE SEQUENCE [LARGE SCALE GENOMIC DNA]</scope>
</reference>
<evidence type="ECO:0000259" key="1">
    <source>
        <dbReference type="PROSITE" id="PS50225"/>
    </source>
</evidence>
<dbReference type="Proteomes" id="UP001159405">
    <property type="component" value="Unassembled WGS sequence"/>
</dbReference>
<organism evidence="2 3">
    <name type="scientific">Porites lobata</name>
    <dbReference type="NCBI Taxonomy" id="104759"/>
    <lineage>
        <taxon>Eukaryota</taxon>
        <taxon>Metazoa</taxon>
        <taxon>Cnidaria</taxon>
        <taxon>Anthozoa</taxon>
        <taxon>Hexacorallia</taxon>
        <taxon>Scleractinia</taxon>
        <taxon>Fungiina</taxon>
        <taxon>Poritidae</taxon>
        <taxon>Porites</taxon>
    </lineage>
</organism>
<evidence type="ECO:0000313" key="2">
    <source>
        <dbReference type="EMBL" id="CAH3037932.1"/>
    </source>
</evidence>
<evidence type="ECO:0000313" key="3">
    <source>
        <dbReference type="Proteomes" id="UP001159405"/>
    </source>
</evidence>
<feature type="domain" description="SOCS box" evidence="1">
    <location>
        <begin position="151"/>
        <end position="204"/>
    </location>
</feature>
<name>A0ABN8N318_9CNID</name>
<gene>
    <name evidence="2" type="ORF">PLOB_00039549</name>
</gene>
<feature type="non-terminal residue" evidence="2">
    <location>
        <position position="1"/>
    </location>
</feature>
<comment type="caution">
    <text evidence="2">The sequence shown here is derived from an EMBL/GenBank/DDBJ whole genome shotgun (WGS) entry which is preliminary data.</text>
</comment>
<accession>A0ABN8N318</accession>